<gene>
    <name evidence="8" type="ORF">BN7_853</name>
</gene>
<dbReference type="PANTHER" id="PTHR43791">
    <property type="entry name" value="PERMEASE-RELATED"/>
    <property type="match status" value="1"/>
</dbReference>
<dbReference type="PANTHER" id="PTHR43791:SF29">
    <property type="entry name" value="MAJOR FACILITATOR SUPERFAMILY (MFS) PROFILE DOMAIN-CONTAINING PROTEIN"/>
    <property type="match status" value="1"/>
</dbReference>
<feature type="compositionally biased region" description="Basic and acidic residues" evidence="6">
    <location>
        <begin position="17"/>
        <end position="27"/>
    </location>
</feature>
<dbReference type="AlphaFoldDB" id="K0KIT3"/>
<feature type="region of interest" description="Disordered" evidence="6">
    <location>
        <begin position="17"/>
        <end position="43"/>
    </location>
</feature>
<dbReference type="eggNOG" id="KOG2533">
    <property type="taxonomic scope" value="Eukaryota"/>
</dbReference>
<keyword evidence="5 7" id="KW-0472">Membrane</keyword>
<organism evidence="8 9">
    <name type="scientific">Wickerhamomyces ciferrii (strain ATCC 14091 / BCRC 22168 / CBS 111 / JCM 3599 / NBRC 0793 / NRRL Y-1031 F-60-10)</name>
    <name type="common">Yeast</name>
    <name type="synonym">Pichia ciferrii</name>
    <dbReference type="NCBI Taxonomy" id="1206466"/>
    <lineage>
        <taxon>Eukaryota</taxon>
        <taxon>Fungi</taxon>
        <taxon>Dikarya</taxon>
        <taxon>Ascomycota</taxon>
        <taxon>Saccharomycotina</taxon>
        <taxon>Saccharomycetes</taxon>
        <taxon>Phaffomycetales</taxon>
        <taxon>Wickerhamomycetaceae</taxon>
        <taxon>Wickerhamomyces</taxon>
    </lineage>
</organism>
<proteinExistence type="predicted"/>
<dbReference type="FunFam" id="1.20.1250.20:FF:000247">
    <property type="entry name" value="MFS general substrate transporter"/>
    <property type="match status" value="1"/>
</dbReference>
<feature type="transmembrane region" description="Helical" evidence="7">
    <location>
        <begin position="368"/>
        <end position="384"/>
    </location>
</feature>
<evidence type="ECO:0000256" key="2">
    <source>
        <dbReference type="ARBA" id="ARBA00022448"/>
    </source>
</evidence>
<feature type="transmembrane region" description="Helical" evidence="7">
    <location>
        <begin position="252"/>
        <end position="277"/>
    </location>
</feature>
<keyword evidence="3 7" id="KW-0812">Transmembrane</keyword>
<sequence>MTESKAVPLKVKDEVDSLKNTQNHDVESLNSSSSTSTSETDVNPFKDPEIAKYWGKVYEDAKYECRHLFDPEFKWDPSEEKKVIWKLEYRVTLLACFMFVGLQVDRGNINQALSDNMLEDLGLTTQDYNYGNLIFRACFLAAELPSGIISKAIGPDIWLPAQMIMWSIVATSQAALSGKASFYTTRALIAILEGGFIPDMVLWLSYFFTSKELSTRLAYFWTSLSVCEICIALLAFALLRMRGILGLEGWRWLFLIEGLFTLCIGISSYFLMVASAAQTKRPWNKKGWFTEREEKIVVNRVLRDDPSKGDMHNRQALTLKTLWKSLADFDIWPIYLLGLVAFIPQSTVSSYLTLIIKQLGFSTFNTNLMTIPSSFFHIITLLIITKISEVVNHRSLIVLINPLWSIPCLAALRWWKGTLNDTWGTWILVTILLSVPYIHAINVSWCSRNSNSIRTRAVSAAVYNMFVQAGGMIASQIYRPEDKPYYRLGNQRLFGISMATGVLILGIKLYYMARNNYKKKKWDAMTEDERVDYIHNTTDEGTRRLDFRFAH</sequence>
<dbReference type="Proteomes" id="UP000009328">
    <property type="component" value="Unassembled WGS sequence"/>
</dbReference>
<evidence type="ECO:0000256" key="3">
    <source>
        <dbReference type="ARBA" id="ARBA00022692"/>
    </source>
</evidence>
<evidence type="ECO:0000256" key="1">
    <source>
        <dbReference type="ARBA" id="ARBA00004141"/>
    </source>
</evidence>
<evidence type="ECO:0000256" key="4">
    <source>
        <dbReference type="ARBA" id="ARBA00022989"/>
    </source>
</evidence>
<dbReference type="GO" id="GO:0022857">
    <property type="term" value="F:transmembrane transporter activity"/>
    <property type="evidence" value="ECO:0007669"/>
    <property type="project" value="InterPro"/>
</dbReference>
<dbReference type="EMBL" id="CAIF01000017">
    <property type="protein sequence ID" value="CCH41314.1"/>
    <property type="molecule type" value="Genomic_DNA"/>
</dbReference>
<dbReference type="Gene3D" id="1.20.1250.20">
    <property type="entry name" value="MFS general substrate transporter like domains"/>
    <property type="match status" value="2"/>
</dbReference>
<evidence type="ECO:0000256" key="7">
    <source>
        <dbReference type="SAM" id="Phobius"/>
    </source>
</evidence>
<evidence type="ECO:0000256" key="6">
    <source>
        <dbReference type="SAM" id="MobiDB-lite"/>
    </source>
</evidence>
<dbReference type="InterPro" id="IPR036259">
    <property type="entry name" value="MFS_trans_sf"/>
</dbReference>
<feature type="transmembrane region" description="Helical" evidence="7">
    <location>
        <begin position="426"/>
        <end position="445"/>
    </location>
</feature>
<dbReference type="STRING" id="1206466.K0KIT3"/>
<feature type="transmembrane region" description="Helical" evidence="7">
    <location>
        <begin position="334"/>
        <end position="356"/>
    </location>
</feature>
<keyword evidence="2" id="KW-0813">Transport</keyword>
<dbReference type="GO" id="GO:0016020">
    <property type="term" value="C:membrane"/>
    <property type="evidence" value="ECO:0007669"/>
    <property type="project" value="UniProtKB-SubCell"/>
</dbReference>
<feature type="transmembrane region" description="Helical" evidence="7">
    <location>
        <begin position="187"/>
        <end position="206"/>
    </location>
</feature>
<dbReference type="InParanoid" id="K0KIT3"/>
<evidence type="ECO:0000256" key="5">
    <source>
        <dbReference type="ARBA" id="ARBA00023136"/>
    </source>
</evidence>
<feature type="transmembrane region" description="Helical" evidence="7">
    <location>
        <begin position="218"/>
        <end position="240"/>
    </location>
</feature>
<dbReference type="HOGENOM" id="CLU_001265_2_2_1"/>
<feature type="transmembrane region" description="Helical" evidence="7">
    <location>
        <begin position="493"/>
        <end position="511"/>
    </location>
</feature>
<feature type="transmembrane region" description="Helical" evidence="7">
    <location>
        <begin position="457"/>
        <end position="478"/>
    </location>
</feature>
<comment type="subcellular location">
    <subcellularLocation>
        <location evidence="1">Membrane</location>
        <topology evidence="1">Multi-pass membrane protein</topology>
    </subcellularLocation>
</comment>
<keyword evidence="9" id="KW-1185">Reference proteome</keyword>
<accession>K0KIT3</accession>
<name>K0KIT3_WICCF</name>
<dbReference type="Pfam" id="PF07690">
    <property type="entry name" value="MFS_1"/>
    <property type="match status" value="1"/>
</dbReference>
<evidence type="ECO:0000313" key="9">
    <source>
        <dbReference type="Proteomes" id="UP000009328"/>
    </source>
</evidence>
<dbReference type="FunFam" id="1.20.1250.20:FF:000106">
    <property type="entry name" value="MFS transporter, putative"/>
    <property type="match status" value="1"/>
</dbReference>
<dbReference type="FunCoup" id="K0KIT3">
    <property type="interactions" value="69"/>
</dbReference>
<keyword evidence="4 7" id="KW-1133">Transmembrane helix</keyword>
<dbReference type="SUPFAM" id="SSF103473">
    <property type="entry name" value="MFS general substrate transporter"/>
    <property type="match status" value="1"/>
</dbReference>
<evidence type="ECO:0000313" key="8">
    <source>
        <dbReference type="EMBL" id="CCH41314.1"/>
    </source>
</evidence>
<protein>
    <submittedName>
        <fullName evidence="8">Membrane protein</fullName>
    </submittedName>
</protein>
<dbReference type="InterPro" id="IPR011701">
    <property type="entry name" value="MFS"/>
</dbReference>
<feature type="transmembrane region" description="Helical" evidence="7">
    <location>
        <begin position="396"/>
        <end position="414"/>
    </location>
</feature>
<comment type="caution">
    <text evidence="8">The sequence shown here is derived from an EMBL/GenBank/DDBJ whole genome shotgun (WGS) entry which is preliminary data.</text>
</comment>
<reference evidence="8 9" key="1">
    <citation type="journal article" date="2012" name="Eukaryot. Cell">
        <title>Draft genome sequence of Wickerhamomyces ciferrii NRRL Y-1031 F-60-10.</title>
        <authorList>
            <person name="Schneider J."/>
            <person name="Andrea H."/>
            <person name="Blom J."/>
            <person name="Jaenicke S."/>
            <person name="Ruckert C."/>
            <person name="Schorsch C."/>
            <person name="Szczepanowski R."/>
            <person name="Farwick M."/>
            <person name="Goesmann A."/>
            <person name="Puhler A."/>
            <person name="Schaffer S."/>
            <person name="Tauch A."/>
            <person name="Kohler T."/>
            <person name="Brinkrolf K."/>
        </authorList>
    </citation>
    <scope>NUCLEOTIDE SEQUENCE [LARGE SCALE GENOMIC DNA]</scope>
    <source>
        <strain evidence="9">ATCC 14091 / BCRC 22168 / CBS 111 / JCM 3599 / NBRC 0793 / NRRL Y-1031 F-60-10</strain>
    </source>
</reference>